<evidence type="ECO:0000313" key="1">
    <source>
        <dbReference type="EMBL" id="SVC48068.1"/>
    </source>
</evidence>
<organism evidence="1">
    <name type="scientific">marine metagenome</name>
    <dbReference type="NCBI Taxonomy" id="408172"/>
    <lineage>
        <taxon>unclassified sequences</taxon>
        <taxon>metagenomes</taxon>
        <taxon>ecological metagenomes</taxon>
    </lineage>
</organism>
<dbReference type="EMBL" id="UINC01093560">
    <property type="protein sequence ID" value="SVC48068.1"/>
    <property type="molecule type" value="Genomic_DNA"/>
</dbReference>
<gene>
    <name evidence="1" type="ORF">METZ01_LOCUS300922</name>
</gene>
<accession>A0A382MHU7</accession>
<sequence length="182" mass="20700">MNYIQLHEYEYFPPTGFALTGGLEPGTVIDYESRLRDSGTWSGNPHGSVIGFAQFDEYQDFSTEEKPNLPPGDIYSIDKPVISAHPKIDMHRWIGEKVKEFEVLDGFSPFPQVTNAVKAFEQLIEKFSEKHGDFFSNNVHGESYVELSIFDWYIEWKAIGLAATDAETEQGKEKLLAEAKNR</sequence>
<proteinExistence type="predicted"/>
<protein>
    <submittedName>
        <fullName evidence="1">Uncharacterized protein</fullName>
    </submittedName>
</protein>
<name>A0A382MHU7_9ZZZZ</name>
<feature type="non-terminal residue" evidence="1">
    <location>
        <position position="182"/>
    </location>
</feature>
<reference evidence="1" key="1">
    <citation type="submission" date="2018-05" db="EMBL/GenBank/DDBJ databases">
        <authorList>
            <person name="Lanie J.A."/>
            <person name="Ng W.-L."/>
            <person name="Kazmierczak K.M."/>
            <person name="Andrzejewski T.M."/>
            <person name="Davidsen T.M."/>
            <person name="Wayne K.J."/>
            <person name="Tettelin H."/>
            <person name="Glass J.I."/>
            <person name="Rusch D."/>
            <person name="Podicherti R."/>
            <person name="Tsui H.-C.T."/>
            <person name="Winkler M.E."/>
        </authorList>
    </citation>
    <scope>NUCLEOTIDE SEQUENCE</scope>
</reference>
<dbReference type="AlphaFoldDB" id="A0A382MHU7"/>